<evidence type="ECO:0000313" key="2">
    <source>
        <dbReference type="Proteomes" id="UP000324091"/>
    </source>
</evidence>
<protein>
    <submittedName>
        <fullName evidence="1">Attractin-like protein 1</fullName>
    </submittedName>
</protein>
<dbReference type="EMBL" id="RHFK02000003">
    <property type="protein sequence ID" value="TWW78452.1"/>
    <property type="molecule type" value="Genomic_DNA"/>
</dbReference>
<name>A0A5C6PFF6_9TELE</name>
<organism evidence="1 2">
    <name type="scientific">Takifugu flavidus</name>
    <name type="common">sansaifugu</name>
    <dbReference type="NCBI Taxonomy" id="433684"/>
    <lineage>
        <taxon>Eukaryota</taxon>
        <taxon>Metazoa</taxon>
        <taxon>Chordata</taxon>
        <taxon>Craniata</taxon>
        <taxon>Vertebrata</taxon>
        <taxon>Euteleostomi</taxon>
        <taxon>Actinopterygii</taxon>
        <taxon>Neopterygii</taxon>
        <taxon>Teleostei</taxon>
        <taxon>Neoteleostei</taxon>
        <taxon>Acanthomorphata</taxon>
        <taxon>Eupercaria</taxon>
        <taxon>Tetraodontiformes</taxon>
        <taxon>Tetradontoidea</taxon>
        <taxon>Tetraodontidae</taxon>
        <taxon>Takifugu</taxon>
    </lineage>
</organism>
<accession>A0A5C6PFF6</accession>
<dbReference type="Proteomes" id="UP000324091">
    <property type="component" value="Chromosome 11"/>
</dbReference>
<gene>
    <name evidence="1" type="ORF">D4764_11G0005730</name>
</gene>
<dbReference type="AlphaFoldDB" id="A0A5C6PFF6"/>
<keyword evidence="2" id="KW-1185">Reference proteome</keyword>
<comment type="caution">
    <text evidence="1">The sequence shown here is derived from an EMBL/GenBank/DDBJ whole genome shotgun (WGS) entry which is preliminary data.</text>
</comment>
<sequence length="143" mass="15528">MAVFVYMSTPPERVIPYLCALAAQQAALHTLQSACFPQLGALIMEEVAAGIRILQHELRAYECLLHRLDGSAATDTTGSKHCRSGCAETHSHGAVLGEQSGCSDGSTVSTQSPIWNTATRTVWDLVPQRPNKSQKSQIRECLF</sequence>
<evidence type="ECO:0000313" key="1">
    <source>
        <dbReference type="EMBL" id="TWW78452.1"/>
    </source>
</evidence>
<reference evidence="1 2" key="1">
    <citation type="submission" date="2019-04" db="EMBL/GenBank/DDBJ databases">
        <title>Chromosome genome assembly for Takifugu flavidus.</title>
        <authorList>
            <person name="Xiao S."/>
        </authorList>
    </citation>
    <scope>NUCLEOTIDE SEQUENCE [LARGE SCALE GENOMIC DNA]</scope>
    <source>
        <strain evidence="1">HTHZ2018</strain>
        <tissue evidence="1">Muscle</tissue>
    </source>
</reference>
<proteinExistence type="predicted"/>